<dbReference type="EMBL" id="JAQNDO010000001">
    <property type="protein sequence ID" value="MDC0749604.1"/>
    <property type="molecule type" value="Genomic_DNA"/>
</dbReference>
<reference evidence="1 2" key="1">
    <citation type="submission" date="2022-11" db="EMBL/GenBank/DDBJ databases">
        <title>Minimal conservation of predation-associated metabolite biosynthetic gene clusters underscores biosynthetic potential of Myxococcota including descriptions for ten novel species: Archangium lansinium sp. nov., Myxococcus landrumus sp. nov., Nannocystis bai.</title>
        <authorList>
            <person name="Ahearne A."/>
            <person name="Stevens C."/>
            <person name="Dowd S."/>
        </authorList>
    </citation>
    <scope>NUCLEOTIDE SEQUENCE [LARGE SCALE GENOMIC DNA]</scope>
    <source>
        <strain evidence="1 2">RJM3</strain>
    </source>
</reference>
<proteinExistence type="predicted"/>
<gene>
    <name evidence="1" type="ORF">POL67_50200</name>
</gene>
<protein>
    <recommendedName>
        <fullName evidence="3">Lipoprotein</fullName>
    </recommendedName>
</protein>
<dbReference type="Proteomes" id="UP001221411">
    <property type="component" value="Unassembled WGS sequence"/>
</dbReference>
<evidence type="ECO:0000313" key="1">
    <source>
        <dbReference type="EMBL" id="MDC0749604.1"/>
    </source>
</evidence>
<name>A0ABT5F7J7_9BACT</name>
<evidence type="ECO:0008006" key="3">
    <source>
        <dbReference type="Google" id="ProtNLM"/>
    </source>
</evidence>
<keyword evidence="2" id="KW-1185">Reference proteome</keyword>
<dbReference type="RefSeq" id="WP_271929636.1">
    <property type="nucleotide sequence ID" value="NZ_JAQNDO010000001.1"/>
</dbReference>
<organism evidence="1 2">
    <name type="scientific">Polyangium mundeleinium</name>
    <dbReference type="NCBI Taxonomy" id="2995306"/>
    <lineage>
        <taxon>Bacteria</taxon>
        <taxon>Pseudomonadati</taxon>
        <taxon>Myxococcota</taxon>
        <taxon>Polyangia</taxon>
        <taxon>Polyangiales</taxon>
        <taxon>Polyangiaceae</taxon>
        <taxon>Polyangium</taxon>
    </lineage>
</organism>
<comment type="caution">
    <text evidence="1">The sequence shown here is derived from an EMBL/GenBank/DDBJ whole genome shotgun (WGS) entry which is preliminary data.</text>
</comment>
<sequence length="215" mass="20730">MTFTSMFLVLALAACGGQTSGGGDGGAGGEGGNGGNGGNGGGGNGGAGGGGGNAACDIVGSSTLPGVSVEFVTTDCTYTVAEAAAGIKIDYNIVAASAVANVYPASQSSCGQPDDSGLIPLAVLSGAGQKYCLCDVGICPAPGDVPNVVPAGTSPGSFTWDGVNWNGPSDFGAPKGEPFPPGDYTLSVSAIGEYDDAGAKKPFKVEGTFLLHLVP</sequence>
<evidence type="ECO:0000313" key="2">
    <source>
        <dbReference type="Proteomes" id="UP001221411"/>
    </source>
</evidence>
<accession>A0ABT5F7J7</accession>